<protein>
    <submittedName>
        <fullName evidence="12">ABC transporter ATP-binding protein</fullName>
    </submittedName>
</protein>
<accession>A0A933L3L5</accession>
<proteinExistence type="inferred from homology"/>
<evidence type="ECO:0000259" key="10">
    <source>
        <dbReference type="PROSITE" id="PS50893"/>
    </source>
</evidence>
<dbReference type="InterPro" id="IPR036640">
    <property type="entry name" value="ABC1_TM_sf"/>
</dbReference>
<feature type="domain" description="ABC transmembrane type-1" evidence="11">
    <location>
        <begin position="40"/>
        <end position="325"/>
    </location>
</feature>
<evidence type="ECO:0000256" key="8">
    <source>
        <dbReference type="ARBA" id="ARBA00024725"/>
    </source>
</evidence>
<evidence type="ECO:0000256" key="3">
    <source>
        <dbReference type="ARBA" id="ARBA00022692"/>
    </source>
</evidence>
<dbReference type="SMART" id="SM00382">
    <property type="entry name" value="AAA"/>
    <property type="match status" value="1"/>
</dbReference>
<dbReference type="Pfam" id="PF00664">
    <property type="entry name" value="ABC_membrane"/>
    <property type="match status" value="1"/>
</dbReference>
<evidence type="ECO:0000256" key="1">
    <source>
        <dbReference type="ARBA" id="ARBA00004651"/>
    </source>
</evidence>
<dbReference type="InterPro" id="IPR003593">
    <property type="entry name" value="AAA+_ATPase"/>
</dbReference>
<dbReference type="Gene3D" id="1.20.1560.10">
    <property type="entry name" value="ABC transporter type 1, transmembrane domain"/>
    <property type="match status" value="1"/>
</dbReference>
<evidence type="ECO:0000256" key="5">
    <source>
        <dbReference type="ARBA" id="ARBA00022840"/>
    </source>
</evidence>
<dbReference type="SUPFAM" id="SSF52540">
    <property type="entry name" value="P-loop containing nucleoside triphosphate hydrolases"/>
    <property type="match status" value="1"/>
</dbReference>
<comment type="caution">
    <text evidence="12">The sequence shown here is derived from an EMBL/GenBank/DDBJ whole genome shotgun (WGS) entry which is preliminary data.</text>
</comment>
<dbReference type="InterPro" id="IPR027417">
    <property type="entry name" value="P-loop_NTPase"/>
</dbReference>
<feature type="transmembrane region" description="Helical" evidence="9">
    <location>
        <begin position="184"/>
        <end position="203"/>
    </location>
</feature>
<keyword evidence="3 9" id="KW-0812">Transmembrane</keyword>
<evidence type="ECO:0000256" key="9">
    <source>
        <dbReference type="SAM" id="Phobius"/>
    </source>
</evidence>
<comment type="subcellular location">
    <subcellularLocation>
        <location evidence="1">Cell membrane</location>
        <topology evidence="1">Multi-pass membrane protein</topology>
    </subcellularLocation>
</comment>
<evidence type="ECO:0000313" key="12">
    <source>
        <dbReference type="EMBL" id="MBI4922203.1"/>
    </source>
</evidence>
<evidence type="ECO:0000256" key="6">
    <source>
        <dbReference type="ARBA" id="ARBA00022989"/>
    </source>
</evidence>
<dbReference type="InterPro" id="IPR039421">
    <property type="entry name" value="Type_1_exporter"/>
</dbReference>
<evidence type="ECO:0000256" key="2">
    <source>
        <dbReference type="ARBA" id="ARBA00005417"/>
    </source>
</evidence>
<comment type="similarity">
    <text evidence="2">Belongs to the ABC transporter superfamily.</text>
</comment>
<dbReference type="GO" id="GO:0016887">
    <property type="term" value="F:ATP hydrolysis activity"/>
    <property type="evidence" value="ECO:0007669"/>
    <property type="project" value="InterPro"/>
</dbReference>
<dbReference type="PROSITE" id="PS00211">
    <property type="entry name" value="ABC_TRANSPORTER_1"/>
    <property type="match status" value="1"/>
</dbReference>
<evidence type="ECO:0000256" key="7">
    <source>
        <dbReference type="ARBA" id="ARBA00023136"/>
    </source>
</evidence>
<sequence>MFGRFHKLADPFQPYVDGTPPDRVWPFLVQHLRPLRLVMAMSLVLTVIGAGIEVWLIGYAGTLVDTLAATSPARLWAKHGAELVGVAALVLIARPLAGWLREGLDDIAFRPKAETLIRWRAHRHVLKQSVGWFRNDLSGRIANWVREIGGAATGAAYSVMHTLAFVTLYILGSVWLMASIDPRLVIPLAAWIVLYLALMAYVVPRYRASSELYQEANSVLTGNLVDTYANIDIIKLFADDKQEEREGRQIFGDALRTFLAVQRFEVTMNAGMLFLGSLLMVGLIGYAVVLWQAGAAPVGMIAVALALSFRITAMAEWLLDAMSSLFGHLGALRQALKTVAQPLIITDAPDAGDLAVAGGAIRFIGVSHHYGRDDGGLDGLSLSIAAGEKVGLVGRSGAGKSTLVNLILRFFDPEAGRIEIDGQNIGRVTQESLRRHIAMVTQDAALLNRSVRDNIAYGRTDVTQAEIEAAARQAEADGFIPALRDQAGRTGYDARVGERGVILSGGQRQRIALARAILKDAPILILDEATSALDSEVEAAILATLYRVMEGKTVIAIAHRLSTIARMDRIVVLDEGRVAEDGPHAALLAQDGLYAKLWARQSGGFIGDTAV</sequence>
<keyword evidence="6 9" id="KW-1133">Transmembrane helix</keyword>
<dbReference type="SUPFAM" id="SSF90123">
    <property type="entry name" value="ABC transporter transmembrane region"/>
    <property type="match status" value="1"/>
</dbReference>
<dbReference type="Proteomes" id="UP000782610">
    <property type="component" value="Unassembled WGS sequence"/>
</dbReference>
<dbReference type="GO" id="GO:0015421">
    <property type="term" value="F:ABC-type oligopeptide transporter activity"/>
    <property type="evidence" value="ECO:0007669"/>
    <property type="project" value="TreeGrafter"/>
</dbReference>
<keyword evidence="7 9" id="KW-0472">Membrane</keyword>
<evidence type="ECO:0000256" key="4">
    <source>
        <dbReference type="ARBA" id="ARBA00022741"/>
    </source>
</evidence>
<dbReference type="PROSITE" id="PS50893">
    <property type="entry name" value="ABC_TRANSPORTER_2"/>
    <property type="match status" value="1"/>
</dbReference>
<feature type="transmembrane region" description="Helical" evidence="9">
    <location>
        <begin position="37"/>
        <end position="60"/>
    </location>
</feature>
<gene>
    <name evidence="12" type="ORF">HY834_10670</name>
</gene>
<evidence type="ECO:0000259" key="11">
    <source>
        <dbReference type="PROSITE" id="PS50929"/>
    </source>
</evidence>
<dbReference type="FunFam" id="3.40.50.300:FF:000218">
    <property type="entry name" value="Multidrug ABC transporter ATP-binding protein"/>
    <property type="match status" value="1"/>
</dbReference>
<dbReference type="GO" id="GO:0005886">
    <property type="term" value="C:plasma membrane"/>
    <property type="evidence" value="ECO:0007669"/>
    <property type="project" value="UniProtKB-SubCell"/>
</dbReference>
<dbReference type="AlphaFoldDB" id="A0A933L3L5"/>
<organism evidence="12 13">
    <name type="scientific">Devosia nanyangense</name>
    <dbReference type="NCBI Taxonomy" id="1228055"/>
    <lineage>
        <taxon>Bacteria</taxon>
        <taxon>Pseudomonadati</taxon>
        <taxon>Pseudomonadota</taxon>
        <taxon>Alphaproteobacteria</taxon>
        <taxon>Hyphomicrobiales</taxon>
        <taxon>Devosiaceae</taxon>
        <taxon>Devosia</taxon>
    </lineage>
</organism>
<dbReference type="InterPro" id="IPR017871">
    <property type="entry name" value="ABC_transporter-like_CS"/>
</dbReference>
<feature type="transmembrane region" description="Helical" evidence="9">
    <location>
        <begin position="272"/>
        <end position="293"/>
    </location>
</feature>
<comment type="function">
    <text evidence="8">Part of an ABC transporter complex. Transmembrane domains (TMD) form a pore in the inner membrane and the ATP-binding domain (NBD) is responsible for energy generation.</text>
</comment>
<keyword evidence="4" id="KW-0547">Nucleotide-binding</keyword>
<keyword evidence="5 12" id="KW-0067">ATP-binding</keyword>
<dbReference type="EMBL" id="JACRAF010000028">
    <property type="protein sequence ID" value="MBI4922203.1"/>
    <property type="molecule type" value="Genomic_DNA"/>
</dbReference>
<feature type="transmembrane region" description="Helical" evidence="9">
    <location>
        <begin position="155"/>
        <end position="178"/>
    </location>
</feature>
<dbReference type="GO" id="GO:0005524">
    <property type="term" value="F:ATP binding"/>
    <property type="evidence" value="ECO:0007669"/>
    <property type="project" value="UniProtKB-KW"/>
</dbReference>
<dbReference type="PROSITE" id="PS50929">
    <property type="entry name" value="ABC_TM1F"/>
    <property type="match status" value="1"/>
</dbReference>
<dbReference type="PANTHER" id="PTHR43394:SF1">
    <property type="entry name" value="ATP-BINDING CASSETTE SUB-FAMILY B MEMBER 10, MITOCHONDRIAL"/>
    <property type="match status" value="1"/>
</dbReference>
<dbReference type="InterPro" id="IPR011527">
    <property type="entry name" value="ABC1_TM_dom"/>
</dbReference>
<feature type="domain" description="ABC transporter" evidence="10">
    <location>
        <begin position="361"/>
        <end position="600"/>
    </location>
</feature>
<dbReference type="Gene3D" id="3.40.50.300">
    <property type="entry name" value="P-loop containing nucleotide triphosphate hydrolases"/>
    <property type="match status" value="1"/>
</dbReference>
<reference evidence="12" key="1">
    <citation type="submission" date="2020-07" db="EMBL/GenBank/DDBJ databases">
        <title>Huge and variable diversity of episymbiotic CPR bacteria and DPANN archaea in groundwater ecosystems.</title>
        <authorList>
            <person name="He C.Y."/>
            <person name="Keren R."/>
            <person name="Whittaker M."/>
            <person name="Farag I.F."/>
            <person name="Doudna J."/>
            <person name="Cate J.H.D."/>
            <person name="Banfield J.F."/>
        </authorList>
    </citation>
    <scope>NUCLEOTIDE SEQUENCE</scope>
    <source>
        <strain evidence="12">NC_groundwater_1586_Pr3_B-0.1um_66_15</strain>
    </source>
</reference>
<name>A0A933L3L5_9HYPH</name>
<evidence type="ECO:0000313" key="13">
    <source>
        <dbReference type="Proteomes" id="UP000782610"/>
    </source>
</evidence>
<dbReference type="InterPro" id="IPR003439">
    <property type="entry name" value="ABC_transporter-like_ATP-bd"/>
</dbReference>
<dbReference type="PANTHER" id="PTHR43394">
    <property type="entry name" value="ATP-DEPENDENT PERMEASE MDL1, MITOCHONDRIAL"/>
    <property type="match status" value="1"/>
</dbReference>
<dbReference type="Pfam" id="PF00005">
    <property type="entry name" value="ABC_tran"/>
    <property type="match status" value="1"/>
</dbReference>